<dbReference type="InterPro" id="IPR058245">
    <property type="entry name" value="NreC/VraR/RcsB-like_REC"/>
</dbReference>
<sequence length="208" mass="22979">MKSIAIIDDHPAIRIAIRGLFHNTNAFNVLFDTDKGTNGLAFLKKQAADLIILDLELPDIDGFEVWQRVCAAHLPCKVLFLSAKNENIYALRALKCGAHGYISKSRDLEDIFQAASMILSGYTFFPQTAMQSLNSAGDPALDCAIGRLSNRELMIARLLAQGLSNLDISRQLAISNKTVSTYKTRIFQKLNVQSVMQLAQQVQIHAAD</sequence>
<dbReference type="PROSITE" id="PS00622">
    <property type="entry name" value="HTH_LUXR_1"/>
    <property type="match status" value="1"/>
</dbReference>
<feature type="domain" description="Response regulatory" evidence="7">
    <location>
        <begin position="3"/>
        <end position="119"/>
    </location>
</feature>
<dbReference type="PROSITE" id="PS50110">
    <property type="entry name" value="RESPONSE_REGULATORY"/>
    <property type="match status" value="1"/>
</dbReference>
<keyword evidence="3" id="KW-0238">DNA-binding</keyword>
<protein>
    <submittedName>
        <fullName evidence="8">Response regulator</fullName>
    </submittedName>
</protein>
<feature type="modified residue" description="4-aspartylphosphate" evidence="5">
    <location>
        <position position="54"/>
    </location>
</feature>
<dbReference type="GO" id="GO:0003677">
    <property type="term" value="F:DNA binding"/>
    <property type="evidence" value="ECO:0007669"/>
    <property type="project" value="UniProtKB-KW"/>
</dbReference>
<evidence type="ECO:0000313" key="9">
    <source>
        <dbReference type="Proteomes" id="UP000545606"/>
    </source>
</evidence>
<dbReference type="Gene3D" id="3.40.50.2300">
    <property type="match status" value="1"/>
</dbReference>
<evidence type="ECO:0000256" key="1">
    <source>
        <dbReference type="ARBA" id="ARBA00022553"/>
    </source>
</evidence>
<keyword evidence="4" id="KW-0804">Transcription</keyword>
<evidence type="ECO:0000259" key="6">
    <source>
        <dbReference type="PROSITE" id="PS50043"/>
    </source>
</evidence>
<dbReference type="InterPro" id="IPR039420">
    <property type="entry name" value="WalR-like"/>
</dbReference>
<dbReference type="PRINTS" id="PR00038">
    <property type="entry name" value="HTHLUXR"/>
</dbReference>
<dbReference type="Pfam" id="PF00196">
    <property type="entry name" value="GerE"/>
    <property type="match status" value="1"/>
</dbReference>
<reference evidence="8 9" key="1">
    <citation type="submission" date="2020-07" db="EMBL/GenBank/DDBJ databases">
        <title>Draft genome sequence of violacein-producing bacteria and related species.</title>
        <authorList>
            <person name="Wilson H.S."/>
            <person name="De Leon M.E."/>
        </authorList>
    </citation>
    <scope>NUCLEOTIDE SEQUENCE [LARGE SCALE GENOMIC DNA]</scope>
    <source>
        <strain evidence="8 9">HSC-21Su07</strain>
    </source>
</reference>
<evidence type="ECO:0000259" key="7">
    <source>
        <dbReference type="PROSITE" id="PS50110"/>
    </source>
</evidence>
<name>A0A838YH84_9NEIS</name>
<dbReference type="PANTHER" id="PTHR43214:SF41">
    <property type="entry name" value="NITRATE_NITRITE RESPONSE REGULATOR PROTEIN NARP"/>
    <property type="match status" value="1"/>
</dbReference>
<dbReference type="SUPFAM" id="SSF52172">
    <property type="entry name" value="CheY-like"/>
    <property type="match status" value="1"/>
</dbReference>
<dbReference type="SUPFAM" id="SSF46894">
    <property type="entry name" value="C-terminal effector domain of the bipartite response regulators"/>
    <property type="match status" value="1"/>
</dbReference>
<dbReference type="EMBL" id="JACERN010000042">
    <property type="protein sequence ID" value="MBA4710405.1"/>
    <property type="molecule type" value="Genomic_DNA"/>
</dbReference>
<keyword evidence="9" id="KW-1185">Reference proteome</keyword>
<dbReference type="SMART" id="SM00448">
    <property type="entry name" value="REC"/>
    <property type="match status" value="1"/>
</dbReference>
<evidence type="ECO:0000256" key="4">
    <source>
        <dbReference type="ARBA" id="ARBA00023163"/>
    </source>
</evidence>
<dbReference type="CDD" id="cd17535">
    <property type="entry name" value="REC_NarL-like"/>
    <property type="match status" value="1"/>
</dbReference>
<dbReference type="InterPro" id="IPR011006">
    <property type="entry name" value="CheY-like_superfamily"/>
</dbReference>
<dbReference type="InterPro" id="IPR000792">
    <property type="entry name" value="Tscrpt_reg_LuxR_C"/>
</dbReference>
<dbReference type="AlphaFoldDB" id="A0A838YH84"/>
<dbReference type="Proteomes" id="UP000545606">
    <property type="component" value="Unassembled WGS sequence"/>
</dbReference>
<dbReference type="InterPro" id="IPR016032">
    <property type="entry name" value="Sig_transdc_resp-reg_C-effctor"/>
</dbReference>
<dbReference type="RefSeq" id="WP_181837296.1">
    <property type="nucleotide sequence ID" value="NZ_JACERN010000042.1"/>
</dbReference>
<organism evidence="8 9">
    <name type="scientific">Aquitalea aquatica</name>
    <dbReference type="NCBI Taxonomy" id="3044273"/>
    <lineage>
        <taxon>Bacteria</taxon>
        <taxon>Pseudomonadati</taxon>
        <taxon>Pseudomonadota</taxon>
        <taxon>Betaproteobacteria</taxon>
        <taxon>Neisseriales</taxon>
        <taxon>Chromobacteriaceae</taxon>
        <taxon>Aquitalea</taxon>
    </lineage>
</organism>
<dbReference type="GO" id="GO:0000160">
    <property type="term" value="P:phosphorelay signal transduction system"/>
    <property type="evidence" value="ECO:0007669"/>
    <property type="project" value="InterPro"/>
</dbReference>
<evidence type="ECO:0000256" key="2">
    <source>
        <dbReference type="ARBA" id="ARBA00023015"/>
    </source>
</evidence>
<evidence type="ECO:0000313" key="8">
    <source>
        <dbReference type="EMBL" id="MBA4710405.1"/>
    </source>
</evidence>
<feature type="domain" description="HTH luxR-type" evidence="6">
    <location>
        <begin position="141"/>
        <end position="206"/>
    </location>
</feature>
<dbReference type="PANTHER" id="PTHR43214">
    <property type="entry name" value="TWO-COMPONENT RESPONSE REGULATOR"/>
    <property type="match status" value="1"/>
</dbReference>
<keyword evidence="2" id="KW-0805">Transcription regulation</keyword>
<gene>
    <name evidence="8" type="ORF">H2Z84_18695</name>
</gene>
<proteinExistence type="predicted"/>
<dbReference type="CDD" id="cd06170">
    <property type="entry name" value="LuxR_C_like"/>
    <property type="match status" value="1"/>
</dbReference>
<dbReference type="GO" id="GO:0006355">
    <property type="term" value="P:regulation of DNA-templated transcription"/>
    <property type="evidence" value="ECO:0007669"/>
    <property type="project" value="InterPro"/>
</dbReference>
<evidence type="ECO:0000256" key="5">
    <source>
        <dbReference type="PROSITE-ProRule" id="PRU00169"/>
    </source>
</evidence>
<accession>A0A838YH84</accession>
<dbReference type="SMART" id="SM00421">
    <property type="entry name" value="HTH_LUXR"/>
    <property type="match status" value="1"/>
</dbReference>
<dbReference type="PROSITE" id="PS50043">
    <property type="entry name" value="HTH_LUXR_2"/>
    <property type="match status" value="1"/>
</dbReference>
<comment type="caution">
    <text evidence="8">The sequence shown here is derived from an EMBL/GenBank/DDBJ whole genome shotgun (WGS) entry which is preliminary data.</text>
</comment>
<keyword evidence="1 5" id="KW-0597">Phosphoprotein</keyword>
<evidence type="ECO:0000256" key="3">
    <source>
        <dbReference type="ARBA" id="ARBA00023125"/>
    </source>
</evidence>
<dbReference type="InterPro" id="IPR001789">
    <property type="entry name" value="Sig_transdc_resp-reg_receiver"/>
</dbReference>
<dbReference type="Pfam" id="PF00072">
    <property type="entry name" value="Response_reg"/>
    <property type="match status" value="1"/>
</dbReference>